<accession>A0A6B0VKI2</accession>
<proteinExistence type="predicted"/>
<dbReference type="InterPro" id="IPR043717">
    <property type="entry name" value="DUF5658"/>
</dbReference>
<dbReference type="EMBL" id="WUYX01000017">
    <property type="protein sequence ID" value="MXV61292.1"/>
    <property type="molecule type" value="Genomic_DNA"/>
</dbReference>
<organism evidence="3 4">
    <name type="scientific">Natronorubrum halalkaliphilum</name>
    <dbReference type="NCBI Taxonomy" id="2691917"/>
    <lineage>
        <taxon>Archaea</taxon>
        <taxon>Methanobacteriati</taxon>
        <taxon>Methanobacteriota</taxon>
        <taxon>Stenosarchaea group</taxon>
        <taxon>Halobacteria</taxon>
        <taxon>Halobacteriales</taxon>
        <taxon>Natrialbaceae</taxon>
        <taxon>Natronorubrum</taxon>
    </lineage>
</organism>
<protein>
    <recommendedName>
        <fullName evidence="2">DUF5658 domain-containing protein</fullName>
    </recommendedName>
</protein>
<dbReference type="Proteomes" id="UP000434101">
    <property type="component" value="Unassembled WGS sequence"/>
</dbReference>
<evidence type="ECO:0000256" key="1">
    <source>
        <dbReference type="SAM" id="Phobius"/>
    </source>
</evidence>
<dbReference type="Pfam" id="PF18902">
    <property type="entry name" value="DUF5658"/>
    <property type="match status" value="1"/>
</dbReference>
<feature type="domain" description="DUF5658" evidence="2">
    <location>
        <begin position="4"/>
        <end position="89"/>
    </location>
</feature>
<evidence type="ECO:0000259" key="2">
    <source>
        <dbReference type="Pfam" id="PF18902"/>
    </source>
</evidence>
<feature type="transmembrane region" description="Helical" evidence="1">
    <location>
        <begin position="69"/>
        <end position="91"/>
    </location>
</feature>
<name>A0A6B0VKI2_9EURY</name>
<keyword evidence="4" id="KW-1185">Reference proteome</keyword>
<evidence type="ECO:0000313" key="4">
    <source>
        <dbReference type="Proteomes" id="UP000434101"/>
    </source>
</evidence>
<sequence length="94" mass="10374">MWLLAVFTYGIGDVATTMYFIETTAAVEGHPAIAAAINVAGLWILVPWKIGAIVFLYGFYRMTPHEWRIGVPIGTFILGSILTLWNLHLGIVVL</sequence>
<keyword evidence="1" id="KW-1133">Transmembrane helix</keyword>
<feature type="transmembrane region" description="Helical" evidence="1">
    <location>
        <begin position="32"/>
        <end position="57"/>
    </location>
</feature>
<reference evidence="3 4" key="1">
    <citation type="submission" date="2020-01" db="EMBL/GenBank/DDBJ databases">
        <title>Natronorubrum sp. JWXQ-INN 674 isolated from Inner Mongolia Autonomous Region of China.</title>
        <authorList>
            <person name="Xue Q."/>
        </authorList>
    </citation>
    <scope>NUCLEOTIDE SEQUENCE [LARGE SCALE GENOMIC DNA]</scope>
    <source>
        <strain evidence="3 4">JWXQ-INN-674</strain>
    </source>
</reference>
<gene>
    <name evidence="3" type="ORF">GS429_04275</name>
</gene>
<keyword evidence="1" id="KW-0812">Transmembrane</keyword>
<comment type="caution">
    <text evidence="3">The sequence shown here is derived from an EMBL/GenBank/DDBJ whole genome shotgun (WGS) entry which is preliminary data.</text>
</comment>
<evidence type="ECO:0000313" key="3">
    <source>
        <dbReference type="EMBL" id="MXV61292.1"/>
    </source>
</evidence>
<dbReference type="AlphaFoldDB" id="A0A6B0VKI2"/>
<dbReference type="OrthoDB" id="270892at2157"/>
<keyword evidence="1" id="KW-0472">Membrane</keyword>